<reference evidence="1 2" key="1">
    <citation type="submission" date="2015-11" db="EMBL/GenBank/DDBJ databases">
        <title>Expanding the genomic diversity of Burkholderia species for the development of highly accurate diagnostics.</title>
        <authorList>
            <person name="Sahl J."/>
            <person name="Keim P."/>
            <person name="Wagner D."/>
        </authorList>
    </citation>
    <scope>NUCLEOTIDE SEQUENCE [LARGE SCALE GENOMIC DNA]</scope>
    <source>
        <strain evidence="1 2">MSMB793WGS</strain>
    </source>
</reference>
<proteinExistence type="predicted"/>
<name>A0A106DR26_9BURK</name>
<protein>
    <submittedName>
        <fullName evidence="1">Uncharacterized protein</fullName>
    </submittedName>
</protein>
<organism evidence="1 2">
    <name type="scientific">Burkholderia territorii</name>
    <dbReference type="NCBI Taxonomy" id="1503055"/>
    <lineage>
        <taxon>Bacteria</taxon>
        <taxon>Pseudomonadati</taxon>
        <taxon>Pseudomonadota</taxon>
        <taxon>Betaproteobacteria</taxon>
        <taxon>Burkholderiales</taxon>
        <taxon>Burkholderiaceae</taxon>
        <taxon>Burkholderia</taxon>
        <taxon>Burkholderia cepacia complex</taxon>
    </lineage>
</organism>
<comment type="caution">
    <text evidence="1">The sequence shown here is derived from an EMBL/GenBank/DDBJ whole genome shotgun (WGS) entry which is preliminary data.</text>
</comment>
<evidence type="ECO:0000313" key="1">
    <source>
        <dbReference type="EMBL" id="KWN11739.1"/>
    </source>
</evidence>
<sequence length="59" mass="6654">MPLPVSQADAAFDPWLPLHQKFVPLDQQGVDLLHSQQRDVERPECFCSKSQPVGKLLVL</sequence>
<dbReference type="Proteomes" id="UP000068016">
    <property type="component" value="Unassembled WGS sequence"/>
</dbReference>
<gene>
    <name evidence="1" type="ORF">WT83_19295</name>
</gene>
<evidence type="ECO:0000313" key="2">
    <source>
        <dbReference type="Proteomes" id="UP000068016"/>
    </source>
</evidence>
<dbReference type="EMBL" id="LPLZ01000059">
    <property type="protein sequence ID" value="KWN11739.1"/>
    <property type="molecule type" value="Genomic_DNA"/>
</dbReference>
<accession>A0A106DR26</accession>
<dbReference type="AlphaFoldDB" id="A0A106DR26"/>